<dbReference type="EMBL" id="CP002085">
    <property type="protein sequence ID" value="ADK83680.1"/>
    <property type="molecule type" value="Genomic_DNA"/>
</dbReference>
<dbReference type="PANTHER" id="PTHR45138:SF9">
    <property type="entry name" value="DIGUANYLATE CYCLASE DGCM-RELATED"/>
    <property type="match status" value="1"/>
</dbReference>
<reference evidence="6 7" key="1">
    <citation type="journal article" date="2010" name="Stand. Genomic Sci.">
        <title>Complete genome sequence of Desulfarculus baarsii type strain (2st14).</title>
        <authorList>
            <person name="Sun H."/>
            <person name="Spring S."/>
            <person name="Lapidus A."/>
            <person name="Davenport K."/>
            <person name="Del Rio T.G."/>
            <person name="Tice H."/>
            <person name="Nolan M."/>
            <person name="Copeland A."/>
            <person name="Cheng J.F."/>
            <person name="Lucas S."/>
            <person name="Tapia R."/>
            <person name="Goodwin L."/>
            <person name="Pitluck S."/>
            <person name="Ivanova N."/>
            <person name="Pagani I."/>
            <person name="Mavromatis K."/>
            <person name="Ovchinnikova G."/>
            <person name="Pati A."/>
            <person name="Chen A."/>
            <person name="Palaniappan K."/>
            <person name="Hauser L."/>
            <person name="Chang Y.J."/>
            <person name="Jeffries C.D."/>
            <person name="Detter J.C."/>
            <person name="Han C."/>
            <person name="Rohde M."/>
            <person name="Brambilla E."/>
            <person name="Goker M."/>
            <person name="Woyke T."/>
            <person name="Bristow J."/>
            <person name="Eisen J.A."/>
            <person name="Markowitz V."/>
            <person name="Hugenholtz P."/>
            <person name="Kyrpides N.C."/>
            <person name="Klenk H.P."/>
            <person name="Land M."/>
        </authorList>
    </citation>
    <scope>NUCLEOTIDE SEQUENCE [LARGE SCALE GENOMIC DNA]</scope>
    <source>
        <strain evidence="7">ATCC 33931 / DSM 2075 / LMG 7858 / VKM B-1802 / 2st14</strain>
    </source>
</reference>
<dbReference type="Gene3D" id="3.30.70.270">
    <property type="match status" value="1"/>
</dbReference>
<keyword evidence="4" id="KW-0732">Signal</keyword>
<dbReference type="InterPro" id="IPR050469">
    <property type="entry name" value="Diguanylate_Cyclase"/>
</dbReference>
<dbReference type="Gene3D" id="2.60.40.2380">
    <property type="match status" value="1"/>
</dbReference>
<dbReference type="PROSITE" id="PS50887">
    <property type="entry name" value="GGDEF"/>
    <property type="match status" value="1"/>
</dbReference>
<feature type="transmembrane region" description="Helical" evidence="3">
    <location>
        <begin position="286"/>
        <end position="305"/>
    </location>
</feature>
<evidence type="ECO:0000256" key="3">
    <source>
        <dbReference type="SAM" id="Phobius"/>
    </source>
</evidence>
<dbReference type="InterPro" id="IPR011623">
    <property type="entry name" value="7TMR_DISM_rcpt_extracell_dom1"/>
</dbReference>
<evidence type="ECO:0000259" key="5">
    <source>
        <dbReference type="PROSITE" id="PS50887"/>
    </source>
</evidence>
<dbReference type="HOGENOM" id="CLU_000445_105_4_7"/>
<feature type="domain" description="GGDEF" evidence="5">
    <location>
        <begin position="445"/>
        <end position="576"/>
    </location>
</feature>
<dbReference type="OrthoDB" id="9812260at2"/>
<dbReference type="InterPro" id="IPR029787">
    <property type="entry name" value="Nucleotide_cyclase"/>
</dbReference>
<feature type="transmembrane region" description="Helical" evidence="3">
    <location>
        <begin position="340"/>
        <end position="359"/>
    </location>
</feature>
<dbReference type="Pfam" id="PF07696">
    <property type="entry name" value="7TMR-DISMED2"/>
    <property type="match status" value="1"/>
</dbReference>
<feature type="transmembrane region" description="Helical" evidence="3">
    <location>
        <begin position="220"/>
        <end position="239"/>
    </location>
</feature>
<dbReference type="Pfam" id="PF07695">
    <property type="entry name" value="7TMR-DISM_7TM"/>
    <property type="match status" value="1"/>
</dbReference>
<organism evidence="6 7">
    <name type="scientific">Desulfarculus baarsii (strain ATCC 33931 / DSM 2075 / LMG 7858 / VKM B-1802 / 2st14)</name>
    <dbReference type="NCBI Taxonomy" id="644282"/>
    <lineage>
        <taxon>Bacteria</taxon>
        <taxon>Pseudomonadati</taxon>
        <taxon>Thermodesulfobacteriota</taxon>
        <taxon>Desulfarculia</taxon>
        <taxon>Desulfarculales</taxon>
        <taxon>Desulfarculaceae</taxon>
        <taxon>Desulfarculus</taxon>
    </lineage>
</organism>
<dbReference type="SUPFAM" id="SSF55073">
    <property type="entry name" value="Nucleotide cyclase"/>
    <property type="match status" value="1"/>
</dbReference>
<dbReference type="KEGG" id="dbr:Deba_0304"/>
<evidence type="ECO:0000313" key="6">
    <source>
        <dbReference type="EMBL" id="ADK83680.1"/>
    </source>
</evidence>
<evidence type="ECO:0000256" key="1">
    <source>
        <dbReference type="ARBA" id="ARBA00012528"/>
    </source>
</evidence>
<evidence type="ECO:0000313" key="7">
    <source>
        <dbReference type="Proteomes" id="UP000009047"/>
    </source>
</evidence>
<gene>
    <name evidence="6" type="ordered locus">Deba_0304</name>
</gene>
<dbReference type="AlphaFoldDB" id="E1QDP4"/>
<dbReference type="STRING" id="644282.Deba_0304"/>
<dbReference type="InterPro" id="IPR011622">
    <property type="entry name" value="7TMR_DISM_rcpt_extracell_dom2"/>
</dbReference>
<dbReference type="InterPro" id="IPR043128">
    <property type="entry name" value="Rev_trsase/Diguanyl_cyclase"/>
</dbReference>
<feature type="transmembrane region" description="Helical" evidence="3">
    <location>
        <begin position="251"/>
        <end position="274"/>
    </location>
</feature>
<feature type="signal peptide" evidence="4">
    <location>
        <begin position="1"/>
        <end position="22"/>
    </location>
</feature>
<feature type="transmembrane region" description="Helical" evidence="3">
    <location>
        <begin position="192"/>
        <end position="213"/>
    </location>
</feature>
<keyword evidence="3" id="KW-0812">Transmembrane</keyword>
<accession>E1QDP4</accession>
<proteinExistence type="predicted"/>
<dbReference type="eggNOG" id="COG3706">
    <property type="taxonomic scope" value="Bacteria"/>
</dbReference>
<dbReference type="SMART" id="SM00267">
    <property type="entry name" value="GGDEF"/>
    <property type="match status" value="1"/>
</dbReference>
<feature type="transmembrane region" description="Helical" evidence="3">
    <location>
        <begin position="311"/>
        <end position="333"/>
    </location>
</feature>
<dbReference type="GO" id="GO:0052621">
    <property type="term" value="F:diguanylate cyclase activity"/>
    <property type="evidence" value="ECO:0007669"/>
    <property type="project" value="UniProtKB-EC"/>
</dbReference>
<comment type="catalytic activity">
    <reaction evidence="2">
        <text>2 GTP = 3',3'-c-di-GMP + 2 diphosphate</text>
        <dbReference type="Rhea" id="RHEA:24898"/>
        <dbReference type="ChEBI" id="CHEBI:33019"/>
        <dbReference type="ChEBI" id="CHEBI:37565"/>
        <dbReference type="ChEBI" id="CHEBI:58805"/>
        <dbReference type="EC" id="2.7.7.65"/>
    </reaction>
</comment>
<dbReference type="PANTHER" id="PTHR45138">
    <property type="entry name" value="REGULATORY COMPONENTS OF SENSORY TRANSDUCTION SYSTEM"/>
    <property type="match status" value="1"/>
</dbReference>
<keyword evidence="7" id="KW-1185">Reference proteome</keyword>
<dbReference type="InterPro" id="IPR000160">
    <property type="entry name" value="GGDEF_dom"/>
</dbReference>
<feature type="chain" id="PRO_5003150297" description="diguanylate cyclase" evidence="4">
    <location>
        <begin position="23"/>
        <end position="576"/>
    </location>
</feature>
<evidence type="ECO:0000256" key="4">
    <source>
        <dbReference type="SAM" id="SignalP"/>
    </source>
</evidence>
<sequence>MPRRLAIVVFAALLALPRLAEAASLVVSPRMTDLNLSAAMEYLPDPHNNLSLAQVSAPPLRQAFRPGGPTGLVLPKDIDYYWLRLRVRAADDWPDHGPGWVLFSDNIYLQELTLHQPPGPDGRRHVQAGGGMYQPFAWRQLAGRYPAFLLPRPQPGQELEIFLRMRTVPVIPIAFFGDSLAAHTAGALADDYVFGLCFGVLLTMIIYNLFLGISLRDRAYLVYVLYIFGMLAAGLFMYGQAQMLWDFQSELYGRLFWFFMGWLTCMAYAFMRVFLGLRPLAPRLDALLRACMAYGLVISLLGLFAQYHLAWALTTASGFFSPVLAVLAGVMALRAGYRPARYYLAAWSILALATFIFVLREVGLIDGGDLVRRSLLVGSALESMLLSLALADRIRLLRQEKDILRHRALLLGRLSQTDGLTGLFNKRHFDQELLAQVRRASESGAPLCLLMLDVDDFKAFNDNHGHPAGDQVLQALAETIRASLRQADAAFRYGGEEFAVLLPDMSAEQAAAVGQRIRQTFACQSFLTAHGAVSCGVSLGLACLGQGEDAASLLRRADAALYQAKRQGKNRLATAG</sequence>
<keyword evidence="3" id="KW-0472">Membrane</keyword>
<evidence type="ECO:0000256" key="2">
    <source>
        <dbReference type="ARBA" id="ARBA00034247"/>
    </source>
</evidence>
<feature type="transmembrane region" description="Helical" evidence="3">
    <location>
        <begin position="371"/>
        <end position="391"/>
    </location>
</feature>
<dbReference type="FunFam" id="3.30.70.270:FF:000001">
    <property type="entry name" value="Diguanylate cyclase domain protein"/>
    <property type="match status" value="1"/>
</dbReference>
<protein>
    <recommendedName>
        <fullName evidence="1">diguanylate cyclase</fullName>
        <ecNumber evidence="1">2.7.7.65</ecNumber>
    </recommendedName>
</protein>
<keyword evidence="3" id="KW-1133">Transmembrane helix</keyword>
<dbReference type="EC" id="2.7.7.65" evidence="1"/>
<dbReference type="RefSeq" id="WP_013257136.1">
    <property type="nucleotide sequence ID" value="NC_014365.1"/>
</dbReference>
<dbReference type="CDD" id="cd01949">
    <property type="entry name" value="GGDEF"/>
    <property type="match status" value="1"/>
</dbReference>
<name>E1QDP4_DESB2</name>
<dbReference type="Pfam" id="PF00990">
    <property type="entry name" value="GGDEF"/>
    <property type="match status" value="1"/>
</dbReference>
<dbReference type="NCBIfam" id="TIGR00254">
    <property type="entry name" value="GGDEF"/>
    <property type="match status" value="1"/>
</dbReference>
<dbReference type="Proteomes" id="UP000009047">
    <property type="component" value="Chromosome"/>
</dbReference>